<reference evidence="3" key="1">
    <citation type="journal article" date="2019" name="Int. J. Syst. Evol. Microbiol.">
        <title>The Global Catalogue of Microorganisms (GCM) 10K type strain sequencing project: providing services to taxonomists for standard genome sequencing and annotation.</title>
        <authorList>
            <consortium name="The Broad Institute Genomics Platform"/>
            <consortium name="The Broad Institute Genome Sequencing Center for Infectious Disease"/>
            <person name="Wu L."/>
            <person name="Ma J."/>
        </authorList>
    </citation>
    <scope>NUCLEOTIDE SEQUENCE [LARGE SCALE GENOMIC DNA]</scope>
    <source>
        <strain evidence="3">JCM 9731</strain>
    </source>
</reference>
<feature type="transmembrane region" description="Helical" evidence="1">
    <location>
        <begin position="118"/>
        <end position="136"/>
    </location>
</feature>
<gene>
    <name evidence="2" type="ORF">GCM10008967_33140</name>
</gene>
<organism evidence="2 3">
    <name type="scientific">Bacillus carboniphilus</name>
    <dbReference type="NCBI Taxonomy" id="86663"/>
    <lineage>
        <taxon>Bacteria</taxon>
        <taxon>Bacillati</taxon>
        <taxon>Bacillota</taxon>
        <taxon>Bacilli</taxon>
        <taxon>Bacillales</taxon>
        <taxon>Bacillaceae</taxon>
        <taxon>Bacillus</taxon>
    </lineage>
</organism>
<keyword evidence="1" id="KW-1133">Transmembrane helix</keyword>
<accession>A0ABP3GC18</accession>
<dbReference type="Proteomes" id="UP001500782">
    <property type="component" value="Unassembled WGS sequence"/>
</dbReference>
<feature type="transmembrane region" description="Helical" evidence="1">
    <location>
        <begin position="64"/>
        <end position="81"/>
    </location>
</feature>
<evidence type="ECO:0000313" key="2">
    <source>
        <dbReference type="EMBL" id="GAA0340146.1"/>
    </source>
</evidence>
<feature type="transmembrane region" description="Helical" evidence="1">
    <location>
        <begin position="32"/>
        <end position="52"/>
    </location>
</feature>
<keyword evidence="3" id="KW-1185">Reference proteome</keyword>
<keyword evidence="1" id="KW-0472">Membrane</keyword>
<dbReference type="RefSeq" id="WP_343801402.1">
    <property type="nucleotide sequence ID" value="NZ_BAAADJ010000058.1"/>
</dbReference>
<protein>
    <submittedName>
        <fullName evidence="2">Uncharacterized protein</fullName>
    </submittedName>
</protein>
<evidence type="ECO:0000256" key="1">
    <source>
        <dbReference type="SAM" id="Phobius"/>
    </source>
</evidence>
<name>A0ABP3GC18_9BACI</name>
<evidence type="ECO:0000313" key="3">
    <source>
        <dbReference type="Proteomes" id="UP001500782"/>
    </source>
</evidence>
<proteinExistence type="predicted"/>
<keyword evidence="1" id="KW-0812">Transmembrane</keyword>
<feature type="transmembrane region" description="Helical" evidence="1">
    <location>
        <begin position="6"/>
        <end position="25"/>
    </location>
</feature>
<sequence>MLYNLIWSFIIHLILSGVALTAFLYSDNKGRLFALIFLVLLSAAYLIAGKLVKMRVDSFNKKRMLLSVSAPALMALSLLLSITMAPGPMGMNFLYYIFFNPFTWLIALSLDVDPGSSVFFWTWPIPTLLLWIGLIWKKKMSMK</sequence>
<comment type="caution">
    <text evidence="2">The sequence shown here is derived from an EMBL/GenBank/DDBJ whole genome shotgun (WGS) entry which is preliminary data.</text>
</comment>
<dbReference type="EMBL" id="BAAADJ010000058">
    <property type="protein sequence ID" value="GAA0340146.1"/>
    <property type="molecule type" value="Genomic_DNA"/>
</dbReference>